<gene>
    <name evidence="2" type="ORF">Purlil1_11462</name>
</gene>
<evidence type="ECO:0000313" key="3">
    <source>
        <dbReference type="Proteomes" id="UP001287286"/>
    </source>
</evidence>
<sequence length="863" mass="94247">MDQVEEHRKASGGAVLDPAMSQAALWLEVSRPRGGCLFSHQLRASAGRWLMREEEAEEEEEKKERRRSKRKCTMMPAGGHAACDGVGGGGGSKCGWECRESGLDIWEGKNCLAPAARFMPVPANSGISYVQYCTLCIKIQWKPRTDAPALGSLHAPDTDVYSNYRTEDLVLTYDHMELMRITIPPRIGPHLHSVPYRRRQTRRPKPRTPAAPCARPVTAAKSPARRFPRACSRPLPQSGHHHSSPLIRVAAHMAAAAGWPRLQRGPFTTPSLVLAEMTGDRLIQDVPCCADPAAPGHAAQSGHRDAWPSSEQSAHTTHALLATILVLVDATGRLGMLCRSSRWAVPVSNVHRPTQSLCPSPLPGSPSLRPQPRFFYRALSSWIFDFLEAYVLRQLAIQDVQASLRLLAVSSTRLGPSRLRLAVRRELSTPTQKPVKRAILTVDESNRAPGPFVCPRHGTEATLSNPPSWPLPSSDSSQPGLITSTIEIGDQGATCPSHFHPRLETREKENYYSCPVLHIVRARSTGKGVQVSSTPPSPFVHATATNTRLSVPKPPLPTTFSMCRMVIFLGSCTRCGDSQTWEDLTQHLSCLEAKNNGSFGECEAGVFAEQHDFDQECDRCAEEDEGVGDIEDEEMTFAAYSTTTSTGKRGADSATTNDSSNGRKKQKTCEGDGHKTTASFLNARPNEVVFGVPHHAAAARLLLRPGGNDAVISAVDHEENVAAWVDLGDGHSRRRHQPQAAPRGPRAPRRAPDAALTCIHAGNILSTTADFKAVADVVATDSSGWCCCRVSEPPGWTSAEAKEPRMESRTAASTWLLPAVVEEYLGLSAAAGPRTWRGARWRRGWTGFDLSERVDLSEENEEW</sequence>
<comment type="caution">
    <text evidence="2">The sequence shown here is derived from an EMBL/GenBank/DDBJ whole genome shotgun (WGS) entry which is preliminary data.</text>
</comment>
<protein>
    <submittedName>
        <fullName evidence="2">Uncharacterized protein</fullName>
    </submittedName>
</protein>
<evidence type="ECO:0000313" key="2">
    <source>
        <dbReference type="EMBL" id="KAK4081961.1"/>
    </source>
</evidence>
<feature type="region of interest" description="Disordered" evidence="1">
    <location>
        <begin position="728"/>
        <end position="751"/>
    </location>
</feature>
<name>A0ABR0BK78_PURLI</name>
<keyword evidence="3" id="KW-1185">Reference proteome</keyword>
<evidence type="ECO:0000256" key="1">
    <source>
        <dbReference type="SAM" id="MobiDB-lite"/>
    </source>
</evidence>
<feature type="compositionally biased region" description="Low complexity" evidence="1">
    <location>
        <begin position="208"/>
        <end position="219"/>
    </location>
</feature>
<feature type="region of interest" description="Disordered" evidence="1">
    <location>
        <begin position="197"/>
        <end position="219"/>
    </location>
</feature>
<feature type="compositionally biased region" description="Polar residues" evidence="1">
    <location>
        <begin position="641"/>
        <end position="660"/>
    </location>
</feature>
<dbReference type="Proteomes" id="UP001287286">
    <property type="component" value="Unassembled WGS sequence"/>
</dbReference>
<accession>A0ABR0BK78</accession>
<reference evidence="2 3" key="1">
    <citation type="journal article" date="2024" name="Microbiol. Resour. Announc.">
        <title>Genome annotations for the ascomycete fungi Trichoderma harzianum, Trichoderma aggressivum, and Purpureocillium lilacinum.</title>
        <authorList>
            <person name="Beijen E.P.W."/>
            <person name="Ohm R.A."/>
        </authorList>
    </citation>
    <scope>NUCLEOTIDE SEQUENCE [LARGE SCALE GENOMIC DNA]</scope>
    <source>
        <strain evidence="2 3">CBS 150709</strain>
    </source>
</reference>
<dbReference type="EMBL" id="JAWRVI010000069">
    <property type="protein sequence ID" value="KAK4081961.1"/>
    <property type="molecule type" value="Genomic_DNA"/>
</dbReference>
<feature type="region of interest" description="Disordered" evidence="1">
    <location>
        <begin position="641"/>
        <end position="674"/>
    </location>
</feature>
<organism evidence="2 3">
    <name type="scientific">Purpureocillium lilacinum</name>
    <name type="common">Paecilomyces lilacinus</name>
    <dbReference type="NCBI Taxonomy" id="33203"/>
    <lineage>
        <taxon>Eukaryota</taxon>
        <taxon>Fungi</taxon>
        <taxon>Dikarya</taxon>
        <taxon>Ascomycota</taxon>
        <taxon>Pezizomycotina</taxon>
        <taxon>Sordariomycetes</taxon>
        <taxon>Hypocreomycetidae</taxon>
        <taxon>Hypocreales</taxon>
        <taxon>Ophiocordycipitaceae</taxon>
        <taxon>Purpureocillium</taxon>
    </lineage>
</organism>
<proteinExistence type="predicted"/>
<feature type="compositionally biased region" description="Basic residues" evidence="1">
    <location>
        <begin position="197"/>
        <end position="206"/>
    </location>
</feature>